<evidence type="ECO:0000313" key="3">
    <source>
        <dbReference type="EMBL" id="NJQ06950.1"/>
    </source>
</evidence>
<dbReference type="Proteomes" id="UP000578686">
    <property type="component" value="Unassembled WGS sequence"/>
</dbReference>
<evidence type="ECO:0008006" key="5">
    <source>
        <dbReference type="Google" id="ProtNLM"/>
    </source>
</evidence>
<dbReference type="PROSITE" id="PS51257">
    <property type="entry name" value="PROKAR_LIPOPROTEIN"/>
    <property type="match status" value="1"/>
</dbReference>
<feature type="chain" id="PRO_5031247764" description="Lipoprotein" evidence="2">
    <location>
        <begin position="30"/>
        <end position="229"/>
    </location>
</feature>
<evidence type="ECO:0000313" key="4">
    <source>
        <dbReference type="Proteomes" id="UP000578686"/>
    </source>
</evidence>
<sequence>MTLTTRPHRAALPTALLLLALAGCSAENADTSDSVGGGTPDPAQTAEDPGGPGPDDDAGGEDGGEGGSGTAPGGGLPEVIAALAGVDIADWAEHLAGVHGVTWTESGVELGTDEGDGRLRWQTDTREGEGGLLLSAEAVTDAEGRATRINCTAAEVPDFPAGQWEFLADCVTAAGVEGVERRAAEVWITDAFAALGSTAETTRDSTVIGGAEITASRSSDTASVVITAP</sequence>
<dbReference type="EMBL" id="JAAVJD010000119">
    <property type="protein sequence ID" value="NJQ06950.1"/>
    <property type="molecule type" value="Genomic_DNA"/>
</dbReference>
<dbReference type="RefSeq" id="WP_167971547.1">
    <property type="nucleotide sequence ID" value="NZ_BHZG01000252.1"/>
</dbReference>
<accession>A0A7X6D2F3</accession>
<keyword evidence="4" id="KW-1185">Reference proteome</keyword>
<feature type="compositionally biased region" description="Acidic residues" evidence="1">
    <location>
        <begin position="54"/>
        <end position="64"/>
    </location>
</feature>
<name>A0A7X6D2F3_9ACTN</name>
<reference evidence="3 4" key="1">
    <citation type="submission" date="2020-03" db="EMBL/GenBank/DDBJ databases">
        <title>Draft genome of Streptomyces sp. ventii, isolated from the Axial Seamount in the Pacific Ocean, and resequencing of the two type strains Streptomyces lonarensis strain NCL 716 and Streptomyces bohaiensis strain 11A07.</title>
        <authorList>
            <person name="Loughran R.M."/>
            <person name="Pfannmuller K.M."/>
            <person name="Wasson B.J."/>
            <person name="Deadmond M.C."/>
            <person name="Paddock B.E."/>
            <person name="Koyack M.J."/>
            <person name="Gallegos D.A."/>
            <person name="Mitchell E.A."/>
            <person name="Ushijima B."/>
            <person name="Saw J.H."/>
            <person name="Mcphail K.L."/>
            <person name="Videau P."/>
        </authorList>
    </citation>
    <scope>NUCLEOTIDE SEQUENCE [LARGE SCALE GENOMIC DNA]</scope>
    <source>
        <strain evidence="3 4">NCL716</strain>
    </source>
</reference>
<protein>
    <recommendedName>
        <fullName evidence="5">Lipoprotein</fullName>
    </recommendedName>
</protein>
<gene>
    <name evidence="3" type="ORF">HCN56_15495</name>
</gene>
<evidence type="ECO:0000256" key="1">
    <source>
        <dbReference type="SAM" id="MobiDB-lite"/>
    </source>
</evidence>
<dbReference type="AlphaFoldDB" id="A0A7X6D2F3"/>
<proteinExistence type="predicted"/>
<keyword evidence="2" id="KW-0732">Signal</keyword>
<feature type="compositionally biased region" description="Gly residues" evidence="1">
    <location>
        <begin position="65"/>
        <end position="76"/>
    </location>
</feature>
<feature type="signal peptide" evidence="2">
    <location>
        <begin position="1"/>
        <end position="29"/>
    </location>
</feature>
<comment type="caution">
    <text evidence="3">The sequence shown here is derived from an EMBL/GenBank/DDBJ whole genome shotgun (WGS) entry which is preliminary data.</text>
</comment>
<feature type="region of interest" description="Disordered" evidence="1">
    <location>
        <begin position="28"/>
        <end position="76"/>
    </location>
</feature>
<organism evidence="3 4">
    <name type="scientific">Streptomyces lonarensis</name>
    <dbReference type="NCBI Taxonomy" id="700599"/>
    <lineage>
        <taxon>Bacteria</taxon>
        <taxon>Bacillati</taxon>
        <taxon>Actinomycetota</taxon>
        <taxon>Actinomycetes</taxon>
        <taxon>Kitasatosporales</taxon>
        <taxon>Streptomycetaceae</taxon>
        <taxon>Streptomyces</taxon>
    </lineage>
</organism>
<evidence type="ECO:0000256" key="2">
    <source>
        <dbReference type="SAM" id="SignalP"/>
    </source>
</evidence>